<feature type="domain" description="HTH cro/C1-type" evidence="1">
    <location>
        <begin position="32"/>
        <end position="83"/>
    </location>
</feature>
<dbReference type="InterPro" id="IPR041413">
    <property type="entry name" value="MLTR_LBD"/>
</dbReference>
<name>A0ABS4TYK5_9PSEU</name>
<reference evidence="2 3" key="1">
    <citation type="submission" date="2021-03" db="EMBL/GenBank/DDBJ databases">
        <title>Sequencing the genomes of 1000 actinobacteria strains.</title>
        <authorList>
            <person name="Klenk H.-P."/>
        </authorList>
    </citation>
    <scope>NUCLEOTIDE SEQUENCE [LARGE SCALE GENOMIC DNA]</scope>
    <source>
        <strain evidence="2 3">DSM 46670</strain>
    </source>
</reference>
<evidence type="ECO:0000313" key="2">
    <source>
        <dbReference type="EMBL" id="MBP2329467.1"/>
    </source>
</evidence>
<dbReference type="CDD" id="cd00093">
    <property type="entry name" value="HTH_XRE"/>
    <property type="match status" value="1"/>
</dbReference>
<evidence type="ECO:0000313" key="3">
    <source>
        <dbReference type="Proteomes" id="UP001519332"/>
    </source>
</evidence>
<dbReference type="SMART" id="SM00530">
    <property type="entry name" value="HTH_XRE"/>
    <property type="match status" value="1"/>
</dbReference>
<organism evidence="2 3">
    <name type="scientific">Kibdelosporangium banguiense</name>
    <dbReference type="NCBI Taxonomy" id="1365924"/>
    <lineage>
        <taxon>Bacteria</taxon>
        <taxon>Bacillati</taxon>
        <taxon>Actinomycetota</taxon>
        <taxon>Actinomycetes</taxon>
        <taxon>Pseudonocardiales</taxon>
        <taxon>Pseudonocardiaceae</taxon>
        <taxon>Kibdelosporangium</taxon>
    </lineage>
</organism>
<protein>
    <submittedName>
        <fullName evidence="2">Transcriptional regulator with XRE-family HTH domain</fullName>
    </submittedName>
</protein>
<evidence type="ECO:0000259" key="1">
    <source>
        <dbReference type="PROSITE" id="PS50943"/>
    </source>
</evidence>
<sequence length="289" mass="31982">MDNRGNLREFLIGRRARITPEQAKLPAWGGNRRVAGLRREEVAMLAGVSVDYYIKLERGIIGAVSEGVLNAVARALQFTPAERDHLFHLAGVTATIRPGGTRSTPYVARPAVRRVIDAIVDAPAFVTTQTGDVLAANALGRATYSPLYDGEETATPNTARFLFLNPRAREFFPEWEDNAADAVASLRAHQGRNPHDERVSHLIDDLNRDSKEFRTLWRAHDVRYHDTGYKRLHHPVVGDLTLTYEVLELPADPGQSLVVYGAEPGSPTADALRLLASWTAEHTHADTHD</sequence>
<dbReference type="PANTHER" id="PTHR35010:SF2">
    <property type="entry name" value="BLL4672 PROTEIN"/>
    <property type="match status" value="1"/>
</dbReference>
<accession>A0ABS4TYK5</accession>
<proteinExistence type="predicted"/>
<dbReference type="Pfam" id="PF13560">
    <property type="entry name" value="HTH_31"/>
    <property type="match status" value="1"/>
</dbReference>
<dbReference type="RefSeq" id="WP_209646254.1">
    <property type="nucleotide sequence ID" value="NZ_JAGINW010000001.1"/>
</dbReference>
<dbReference type="Gene3D" id="3.30.450.180">
    <property type="match status" value="1"/>
</dbReference>
<dbReference type="InterPro" id="IPR010982">
    <property type="entry name" value="Lambda_DNA-bd_dom_sf"/>
</dbReference>
<dbReference type="Gene3D" id="1.10.260.40">
    <property type="entry name" value="lambda repressor-like DNA-binding domains"/>
    <property type="match status" value="1"/>
</dbReference>
<dbReference type="EMBL" id="JAGINW010000001">
    <property type="protein sequence ID" value="MBP2329467.1"/>
    <property type="molecule type" value="Genomic_DNA"/>
</dbReference>
<keyword evidence="3" id="KW-1185">Reference proteome</keyword>
<dbReference type="Proteomes" id="UP001519332">
    <property type="component" value="Unassembled WGS sequence"/>
</dbReference>
<gene>
    <name evidence="2" type="ORF">JOF56_009852</name>
</gene>
<dbReference type="InterPro" id="IPR001387">
    <property type="entry name" value="Cro/C1-type_HTH"/>
</dbReference>
<dbReference type="PROSITE" id="PS50943">
    <property type="entry name" value="HTH_CROC1"/>
    <property type="match status" value="1"/>
</dbReference>
<comment type="caution">
    <text evidence="2">The sequence shown here is derived from an EMBL/GenBank/DDBJ whole genome shotgun (WGS) entry which is preliminary data.</text>
</comment>
<dbReference type="SUPFAM" id="SSF47413">
    <property type="entry name" value="lambda repressor-like DNA-binding domains"/>
    <property type="match status" value="1"/>
</dbReference>
<dbReference type="Pfam" id="PF17765">
    <property type="entry name" value="MLTR_LBD"/>
    <property type="match status" value="1"/>
</dbReference>
<dbReference type="PANTHER" id="PTHR35010">
    <property type="entry name" value="BLL4672 PROTEIN-RELATED"/>
    <property type="match status" value="1"/>
</dbReference>